<accession>A0A194WSE0</accession>
<evidence type="ECO:0000313" key="1">
    <source>
        <dbReference type="EMBL" id="KUJ10609.1"/>
    </source>
</evidence>
<dbReference type="KEGG" id="psco:LY89DRAFT_246433"/>
<dbReference type="RefSeq" id="XP_018064964.1">
    <property type="nucleotide sequence ID" value="XM_018206154.1"/>
</dbReference>
<dbReference type="Proteomes" id="UP000070700">
    <property type="component" value="Unassembled WGS sequence"/>
</dbReference>
<name>A0A194WSE0_MOLSC</name>
<sequence length="187" mass="20864">MQWRLDPVRPFGWPMRLRTLMQQAKQARTALGVQIGWLANRLPTATHCRPEYPHPHIHIHIQPQSESARTPSERTSFYPATVAAAATATTTATCPFLNGSSRHVMHAGCAAIPDYLHTCCTVPRFPFGLCCGVHYSRAFIIETKTRTGTRTGSQATDRGVNEETFKTSICIWRNAELIADTNCESPR</sequence>
<proteinExistence type="predicted"/>
<gene>
    <name evidence="1" type="ORF">LY89DRAFT_246433</name>
</gene>
<reference evidence="1 2" key="1">
    <citation type="submission" date="2015-10" db="EMBL/GenBank/DDBJ databases">
        <title>Full genome of DAOMC 229536 Phialocephala scopiformis, a fungal endophyte of spruce producing the potent anti-insectan compound rugulosin.</title>
        <authorList>
            <consortium name="DOE Joint Genome Institute"/>
            <person name="Walker A.K."/>
            <person name="Frasz S.L."/>
            <person name="Seifert K.A."/>
            <person name="Miller J.D."/>
            <person name="Mondo S.J."/>
            <person name="Labutti K."/>
            <person name="Lipzen A."/>
            <person name="Dockter R."/>
            <person name="Kennedy M."/>
            <person name="Grigoriev I.V."/>
            <person name="Spatafora J.W."/>
        </authorList>
    </citation>
    <scope>NUCLEOTIDE SEQUENCE [LARGE SCALE GENOMIC DNA]</scope>
    <source>
        <strain evidence="1 2">CBS 120377</strain>
    </source>
</reference>
<protein>
    <submittedName>
        <fullName evidence="1">Uncharacterized protein</fullName>
    </submittedName>
</protein>
<organism evidence="1 2">
    <name type="scientific">Mollisia scopiformis</name>
    <name type="common">Conifer needle endophyte fungus</name>
    <name type="synonym">Phialocephala scopiformis</name>
    <dbReference type="NCBI Taxonomy" id="149040"/>
    <lineage>
        <taxon>Eukaryota</taxon>
        <taxon>Fungi</taxon>
        <taxon>Dikarya</taxon>
        <taxon>Ascomycota</taxon>
        <taxon>Pezizomycotina</taxon>
        <taxon>Leotiomycetes</taxon>
        <taxon>Helotiales</taxon>
        <taxon>Mollisiaceae</taxon>
        <taxon>Mollisia</taxon>
    </lineage>
</organism>
<dbReference type="AlphaFoldDB" id="A0A194WSE0"/>
<keyword evidence="2" id="KW-1185">Reference proteome</keyword>
<dbReference type="GeneID" id="28815880"/>
<dbReference type="InParanoid" id="A0A194WSE0"/>
<dbReference type="EMBL" id="KQ947428">
    <property type="protein sequence ID" value="KUJ10609.1"/>
    <property type="molecule type" value="Genomic_DNA"/>
</dbReference>
<evidence type="ECO:0000313" key="2">
    <source>
        <dbReference type="Proteomes" id="UP000070700"/>
    </source>
</evidence>